<keyword evidence="1" id="KW-0472">Membrane</keyword>
<feature type="transmembrane region" description="Helical" evidence="1">
    <location>
        <begin position="12"/>
        <end position="32"/>
    </location>
</feature>
<comment type="caution">
    <text evidence="2">The sequence shown here is derived from an EMBL/GenBank/DDBJ whole genome shotgun (WGS) entry which is preliminary data.</text>
</comment>
<keyword evidence="1" id="KW-1133">Transmembrane helix</keyword>
<evidence type="ECO:0000313" key="2">
    <source>
        <dbReference type="EMBL" id="RCV93681.1"/>
    </source>
</evidence>
<dbReference type="Proteomes" id="UP000253204">
    <property type="component" value="Unassembled WGS sequence"/>
</dbReference>
<reference evidence="2 3" key="1">
    <citation type="submission" date="2018-07" db="EMBL/GenBank/DDBJ databases">
        <title>Halomonas rutogse sp. nov., isolated from Lake TangqianCo on Tibetan Plateau.</title>
        <authorList>
            <person name="Lu H."/>
            <person name="Xing P."/>
            <person name="Wu Q."/>
        </authorList>
    </citation>
    <scope>NUCLEOTIDE SEQUENCE [LARGE SCALE GENOMIC DNA]</scope>
    <source>
        <strain evidence="2 3">TQ8S</strain>
    </source>
</reference>
<dbReference type="RefSeq" id="WP_114485009.1">
    <property type="nucleotide sequence ID" value="NZ_CBCSHM010000005.1"/>
</dbReference>
<accession>A0A368U9T4</accession>
<dbReference type="AlphaFoldDB" id="A0A368U9T4"/>
<keyword evidence="3" id="KW-1185">Reference proteome</keyword>
<gene>
    <name evidence="2" type="ORF">DU506_00560</name>
</gene>
<name>A0A368U9T4_9GAMM</name>
<evidence type="ECO:0000313" key="3">
    <source>
        <dbReference type="Proteomes" id="UP000253204"/>
    </source>
</evidence>
<keyword evidence="1" id="KW-0812">Transmembrane</keyword>
<dbReference type="EMBL" id="QPIJ01000001">
    <property type="protein sequence ID" value="RCV93681.1"/>
    <property type="molecule type" value="Genomic_DNA"/>
</dbReference>
<protein>
    <submittedName>
        <fullName evidence="2">Uncharacterized protein</fullName>
    </submittedName>
</protein>
<proteinExistence type="predicted"/>
<sequence>MSAQNLKVIGYALMGIGALLALFGLIATFNVYQGNSEIAAGAASASAMLGGFGSQAVNAMGMAKASYMPGIVALLLGAGSVVGGVVMLQKSNSTANTTAS</sequence>
<feature type="transmembrane region" description="Helical" evidence="1">
    <location>
        <begin position="67"/>
        <end position="88"/>
    </location>
</feature>
<evidence type="ECO:0000256" key="1">
    <source>
        <dbReference type="SAM" id="Phobius"/>
    </source>
</evidence>
<organism evidence="2 3">
    <name type="scientific">Vreelandella rituensis</name>
    <dbReference type="NCBI Taxonomy" id="2282306"/>
    <lineage>
        <taxon>Bacteria</taxon>
        <taxon>Pseudomonadati</taxon>
        <taxon>Pseudomonadota</taxon>
        <taxon>Gammaproteobacteria</taxon>
        <taxon>Oceanospirillales</taxon>
        <taxon>Halomonadaceae</taxon>
        <taxon>Vreelandella</taxon>
    </lineage>
</organism>